<dbReference type="CDD" id="cd06163">
    <property type="entry name" value="S2P-M50_PDZ_RseP-like"/>
    <property type="match status" value="1"/>
</dbReference>
<evidence type="ECO:0000313" key="14">
    <source>
        <dbReference type="EMBL" id="EAG4461400.1"/>
    </source>
</evidence>
<gene>
    <name evidence="13" type="primary">rseP</name>
    <name evidence="17" type="synonym">rasp</name>
    <name evidence="13" type="ORF">ARY78_03690</name>
    <name evidence="14" type="ORF">CA369_03785</name>
    <name evidence="17" type="ORF">DYZ80_01413</name>
    <name evidence="15" type="ORF">E5F58_10135</name>
    <name evidence="16" type="ORF">F6515_02955</name>
</gene>
<evidence type="ECO:0000313" key="19">
    <source>
        <dbReference type="Proteomes" id="UP000365297"/>
    </source>
</evidence>
<name>A0A0B8RAY8_LISMN</name>
<feature type="transmembrane region" description="Helical" evidence="11">
    <location>
        <begin position="305"/>
        <end position="326"/>
    </location>
</feature>
<dbReference type="EMBL" id="AALGDA010000005">
    <property type="protein sequence ID" value="ECY9781947.1"/>
    <property type="molecule type" value="Genomic_DNA"/>
</dbReference>
<dbReference type="Proteomes" id="UP000527632">
    <property type="component" value="Unassembled WGS sequence"/>
</dbReference>
<dbReference type="PROSITE" id="PS50106">
    <property type="entry name" value="PDZ"/>
    <property type="match status" value="1"/>
</dbReference>
<dbReference type="Gene3D" id="2.30.42.10">
    <property type="match status" value="1"/>
</dbReference>
<dbReference type="Proteomes" id="UP000528151">
    <property type="component" value="Unassembled WGS sequence"/>
</dbReference>
<dbReference type="InterPro" id="IPR004387">
    <property type="entry name" value="Pept_M50_Zn"/>
</dbReference>
<dbReference type="Proteomes" id="UP000489121">
    <property type="component" value="Unassembled WGS sequence"/>
</dbReference>
<evidence type="ECO:0000256" key="8">
    <source>
        <dbReference type="ARBA" id="ARBA00022989"/>
    </source>
</evidence>
<keyword evidence="7 11" id="KW-0862">Zinc</keyword>
<dbReference type="NCBIfam" id="TIGR00054">
    <property type="entry name" value="RIP metalloprotease RseP"/>
    <property type="match status" value="1"/>
</dbReference>
<dbReference type="CDD" id="cd23081">
    <property type="entry name" value="cpPDZ_EcRseP-like"/>
    <property type="match status" value="1"/>
</dbReference>
<protein>
    <recommendedName>
        <fullName evidence="11">Zinc metalloprotease</fullName>
        <ecNumber evidence="11">3.4.24.-</ecNumber>
    </recommendedName>
</protein>
<dbReference type="MEROPS" id="M50.A11"/>
<dbReference type="InterPro" id="IPR008915">
    <property type="entry name" value="Peptidase_M50"/>
</dbReference>
<dbReference type="SMR" id="A0A0B8RAY8"/>
<dbReference type="AlphaFoldDB" id="A0A0B8RAY8"/>
<evidence type="ECO:0000313" key="16">
    <source>
        <dbReference type="EMBL" id="ECY9781947.1"/>
    </source>
</evidence>
<dbReference type="InterPro" id="IPR036034">
    <property type="entry name" value="PDZ_sf"/>
</dbReference>
<dbReference type="InterPro" id="IPR001478">
    <property type="entry name" value="PDZ"/>
</dbReference>
<feature type="domain" description="PDZ" evidence="12">
    <location>
        <begin position="205"/>
        <end position="237"/>
    </location>
</feature>
<dbReference type="PANTHER" id="PTHR42837:SF2">
    <property type="entry name" value="MEMBRANE METALLOPROTEASE ARASP2, CHLOROPLASTIC-RELATED"/>
    <property type="match status" value="1"/>
</dbReference>
<comment type="subcellular location">
    <subcellularLocation>
        <location evidence="2">Membrane</location>
        <topology evidence="2">Multi-pass membrane protein</topology>
    </subcellularLocation>
</comment>
<keyword evidence="4 15" id="KW-0645">Protease</keyword>
<evidence type="ECO:0000256" key="6">
    <source>
        <dbReference type="ARBA" id="ARBA00022801"/>
    </source>
</evidence>
<reference evidence="17 18" key="1">
    <citation type="journal article" date="2018" name="BMC Genomics">
        <title>Genes significantly associated with lineage II food isolates of Listeria monocytogenes.</title>
        <authorList>
            <person name="Pirone-Davies C."/>
            <person name="Chen Y."/>
            <person name="Pightling A."/>
            <person name="Ryan G."/>
            <person name="Wang Y."/>
            <person name="Yao K."/>
            <person name="Hoffmann M."/>
            <person name="Allard M.W."/>
        </authorList>
    </citation>
    <scope>NUCLEOTIDE SEQUENCE [LARGE SCALE GENOMIC DNA]</scope>
    <source>
        <strain evidence="17 18">PNUSAL000550</strain>
    </source>
</reference>
<dbReference type="InterPro" id="IPR041489">
    <property type="entry name" value="PDZ_6"/>
</dbReference>
<evidence type="ECO:0000313" key="17">
    <source>
        <dbReference type="EMBL" id="RKA08220.1"/>
    </source>
</evidence>
<keyword evidence="5 11" id="KW-0812">Transmembrane</keyword>
<dbReference type="RefSeq" id="WP_010958886.1">
    <property type="nucleotide sequence ID" value="NZ_CBCSEW010000001.1"/>
</dbReference>
<evidence type="ECO:0000256" key="5">
    <source>
        <dbReference type="ARBA" id="ARBA00022692"/>
    </source>
</evidence>
<dbReference type="KEGG" id="lmok:CQ02_06780"/>
<keyword evidence="8 11" id="KW-1133">Transmembrane helix</keyword>
<comment type="similarity">
    <text evidence="3 11">Belongs to the peptidase M50B family.</text>
</comment>
<evidence type="ECO:0000256" key="11">
    <source>
        <dbReference type="RuleBase" id="RU362031"/>
    </source>
</evidence>
<dbReference type="PANTHER" id="PTHR42837">
    <property type="entry name" value="REGULATOR OF SIGMA-E PROTEASE RSEP"/>
    <property type="match status" value="1"/>
</dbReference>
<dbReference type="EMBL" id="AAAIXK010000002">
    <property type="protein sequence ID" value="EAC5549531.1"/>
    <property type="molecule type" value="Genomic_DNA"/>
</dbReference>
<evidence type="ECO:0000256" key="3">
    <source>
        <dbReference type="ARBA" id="ARBA00007931"/>
    </source>
</evidence>
<evidence type="ECO:0000313" key="20">
    <source>
        <dbReference type="Proteomes" id="UP000489121"/>
    </source>
</evidence>
<organism evidence="13 19">
    <name type="scientific">Listeria monocytogenes</name>
    <dbReference type="NCBI Taxonomy" id="1639"/>
    <lineage>
        <taxon>Bacteria</taxon>
        <taxon>Bacillati</taxon>
        <taxon>Bacillota</taxon>
        <taxon>Bacilli</taxon>
        <taxon>Bacillales</taxon>
        <taxon>Listeriaceae</taxon>
        <taxon>Listeria</taxon>
    </lineage>
</organism>
<evidence type="ECO:0000313" key="21">
    <source>
        <dbReference type="Proteomes" id="UP000527632"/>
    </source>
</evidence>
<dbReference type="GO" id="GO:0006508">
    <property type="term" value="P:proteolysis"/>
    <property type="evidence" value="ECO:0007669"/>
    <property type="project" value="UniProtKB-KW"/>
</dbReference>
<comment type="cofactor">
    <cofactor evidence="1 11">
        <name>Zn(2+)</name>
        <dbReference type="ChEBI" id="CHEBI:29105"/>
    </cofactor>
</comment>
<dbReference type="Pfam" id="PF17820">
    <property type="entry name" value="PDZ_6"/>
    <property type="match status" value="1"/>
</dbReference>
<evidence type="ECO:0000259" key="12">
    <source>
        <dbReference type="PROSITE" id="PS50106"/>
    </source>
</evidence>
<dbReference type="GO" id="GO:0046872">
    <property type="term" value="F:metal ion binding"/>
    <property type="evidence" value="ECO:0007669"/>
    <property type="project" value="UniProtKB-KW"/>
</dbReference>
<evidence type="ECO:0000256" key="2">
    <source>
        <dbReference type="ARBA" id="ARBA00004141"/>
    </source>
</evidence>
<dbReference type="GO" id="GO:0016020">
    <property type="term" value="C:membrane"/>
    <property type="evidence" value="ECO:0007669"/>
    <property type="project" value="UniProtKB-SubCell"/>
</dbReference>
<keyword evidence="6 11" id="KW-0378">Hydrolase</keyword>
<dbReference type="GO" id="GO:0004222">
    <property type="term" value="F:metalloendopeptidase activity"/>
    <property type="evidence" value="ECO:0007669"/>
    <property type="project" value="InterPro"/>
</dbReference>
<evidence type="ECO:0000313" key="22">
    <source>
        <dbReference type="Proteomes" id="UP000528151"/>
    </source>
</evidence>
<proteinExistence type="inferred from homology"/>
<comment type="caution">
    <text evidence="13">The sequence shown here is derived from an EMBL/GenBank/DDBJ whole genome shotgun (WGS) entry which is preliminary data.</text>
</comment>
<evidence type="ECO:0000256" key="1">
    <source>
        <dbReference type="ARBA" id="ARBA00001947"/>
    </source>
</evidence>
<evidence type="ECO:0000313" key="18">
    <source>
        <dbReference type="Proteomes" id="UP000272537"/>
    </source>
</evidence>
<feature type="transmembrane region" description="Helical" evidence="11">
    <location>
        <begin position="173"/>
        <end position="194"/>
    </location>
</feature>
<evidence type="ECO:0000313" key="13">
    <source>
        <dbReference type="EMBL" id="EAC5549531.1"/>
    </source>
</evidence>
<keyword evidence="9 11" id="KW-0482">Metalloprotease</keyword>
<dbReference type="EMBL" id="AABBZO010000003">
    <property type="protein sequence ID" value="EAG4461400.1"/>
    <property type="molecule type" value="Genomic_DNA"/>
</dbReference>
<dbReference type="SUPFAM" id="SSF50156">
    <property type="entry name" value="PDZ domain-like"/>
    <property type="match status" value="1"/>
</dbReference>
<dbReference type="Proteomes" id="UP000272537">
    <property type="component" value="Unassembled WGS sequence"/>
</dbReference>
<dbReference type="SMART" id="SM00228">
    <property type="entry name" value="PDZ"/>
    <property type="match status" value="1"/>
</dbReference>
<dbReference type="Pfam" id="PF02163">
    <property type="entry name" value="Peptidase_M50"/>
    <property type="match status" value="1"/>
</dbReference>
<dbReference type="Proteomes" id="UP000365297">
    <property type="component" value="Unassembled WGS sequence"/>
</dbReference>
<accession>A0A0B8RAY8</accession>
<reference evidence="19 22" key="2">
    <citation type="submission" date="2018-06" db="EMBL/GenBank/DDBJ databases">
        <authorList>
            <consortium name="GenomeTrakr: Next Generation Sequencing Network for Food Pathogen Tracability"/>
        </authorList>
    </citation>
    <scope>NUCLEOTIDE SEQUENCE [LARGE SCALE GENOMIC DNA]</scope>
    <source>
        <strain evidence="14 22">CFSAN063727</strain>
        <strain evidence="13 19">FDA00007096</strain>
        <strain evidence="15 21">LS1344</strain>
    </source>
</reference>
<dbReference type="EMBL" id="QXLS01000003">
    <property type="protein sequence ID" value="RKA08220.1"/>
    <property type="molecule type" value="Genomic_DNA"/>
</dbReference>
<evidence type="ECO:0000256" key="10">
    <source>
        <dbReference type="ARBA" id="ARBA00023136"/>
    </source>
</evidence>
<evidence type="ECO:0000256" key="9">
    <source>
        <dbReference type="ARBA" id="ARBA00023049"/>
    </source>
</evidence>
<evidence type="ECO:0000313" key="15">
    <source>
        <dbReference type="EMBL" id="EAH4242341.1"/>
    </source>
</evidence>
<dbReference type="EMBL" id="AABGUK010000003">
    <property type="protein sequence ID" value="EAH4242341.1"/>
    <property type="molecule type" value="Genomic_DNA"/>
</dbReference>
<feature type="transmembrane region" description="Helical" evidence="11">
    <location>
        <begin position="6"/>
        <end position="25"/>
    </location>
</feature>
<evidence type="ECO:0000256" key="4">
    <source>
        <dbReference type="ARBA" id="ARBA00022670"/>
    </source>
</evidence>
<evidence type="ECO:0000256" key="7">
    <source>
        <dbReference type="ARBA" id="ARBA00022833"/>
    </source>
</evidence>
<sequence>MTTIIAFIFVFGLIVFFHELGHFLFAKRAGIMVKDFSIGFGPKIFAYRKKETQYTIRLLPIGGYVRMAGEDGEEIELKPGYRVGLELTPEETVSKIIVNGKDQYVNAQPIEVSLCDLEKELFIEGYEDYDDTKKVRYQVERDALVIDGKIETMITPYDRSFNAKSLGNRAMTIFAGPLFNFILAILIFTALAFVQGGVPSTDNTLGNVLPDGAAAEAGLKKGDEVLSINGKETKSWTDIVQSVSENPGKTLDFKIEREGKTQDIDVKPATQKENGKDVGKIGVETPMDSSFTAKITNGFTQTWNWIVQIFSILGNMFTGGFSLDMLNGPVGIYTSTQQVVQYGFMTVLNWTAVLSINLGIVNLLPLPALDGGRLMFFLYELVRGKPIDPKKEGIIHFAGFALLMVLMILVTWNDIQRAFF</sequence>
<feature type="transmembrane region" description="Helical" evidence="11">
    <location>
        <begin position="347"/>
        <end position="369"/>
    </location>
</feature>
<dbReference type="EC" id="3.4.24.-" evidence="11"/>
<reference evidence="16 20" key="3">
    <citation type="submission" date="2019-09" db="EMBL/GenBank/DDBJ databases">
        <authorList>
            <consortium name="PulseNet: The National Subtyping Network for Foodborne Disease Surveillance"/>
            <person name="Tarr C.L."/>
            <person name="Trees E."/>
            <person name="Katz L.S."/>
            <person name="Carleton-Romer H.A."/>
            <person name="Stroika S."/>
            <person name="Kucerova Z."/>
            <person name="Roache K.F."/>
            <person name="Sabol A.L."/>
            <person name="Besser J."/>
            <person name="Gerner-Smidt P."/>
        </authorList>
    </citation>
    <scope>NUCLEOTIDE SEQUENCE [LARGE SCALE GENOMIC DNA]</scope>
    <source>
        <strain evidence="16 20">PNUSAL005692</strain>
    </source>
</reference>
<feature type="transmembrane region" description="Helical" evidence="11">
    <location>
        <begin position="393"/>
        <end position="412"/>
    </location>
</feature>
<keyword evidence="11" id="KW-0479">Metal-binding</keyword>
<keyword evidence="10 11" id="KW-0472">Membrane</keyword>